<dbReference type="InterPro" id="IPR026268">
    <property type="entry name" value="RseC"/>
</dbReference>
<dbReference type="InterPro" id="IPR007359">
    <property type="entry name" value="SigmaE_reg_RseC_MucC"/>
</dbReference>
<gene>
    <name evidence="2" type="ORF">sS8_5595</name>
</gene>
<dbReference type="PIRSF" id="PIRSF004923">
    <property type="entry name" value="RseC"/>
    <property type="match status" value="1"/>
</dbReference>
<dbReference type="KEGG" id="mmai:sS8_5595"/>
<evidence type="ECO:0000313" key="2">
    <source>
        <dbReference type="EMBL" id="BBA37512.1"/>
    </source>
</evidence>
<dbReference type="RefSeq" id="WP_119632486.1">
    <property type="nucleotide sequence ID" value="NZ_AP017928.1"/>
</dbReference>
<evidence type="ECO:0000313" key="3">
    <source>
        <dbReference type="Proteomes" id="UP000266313"/>
    </source>
</evidence>
<evidence type="ECO:0000256" key="1">
    <source>
        <dbReference type="SAM" id="Phobius"/>
    </source>
</evidence>
<reference evidence="2 3" key="1">
    <citation type="submission" date="2016-12" db="EMBL/GenBank/DDBJ databases">
        <title>Genome sequencing of Methylocaldum marinum.</title>
        <authorList>
            <person name="Takeuchi M."/>
            <person name="Kamagata Y."/>
            <person name="Hiraoka S."/>
            <person name="Oshima K."/>
            <person name="Hattori M."/>
            <person name="Iwasaki W."/>
        </authorList>
    </citation>
    <scope>NUCLEOTIDE SEQUENCE [LARGE SCALE GENOMIC DNA]</scope>
    <source>
        <strain evidence="2 3">S8</strain>
    </source>
</reference>
<dbReference type="Proteomes" id="UP000266313">
    <property type="component" value="Chromosome"/>
</dbReference>
<dbReference type="Pfam" id="PF04246">
    <property type="entry name" value="RseC_MucC"/>
    <property type="match status" value="1"/>
</dbReference>
<name>A0A286P4D5_9GAMM</name>
<feature type="transmembrane region" description="Helical" evidence="1">
    <location>
        <begin position="77"/>
        <end position="98"/>
    </location>
</feature>
<dbReference type="PANTHER" id="PTHR35867:SF1">
    <property type="entry name" value="PROTEIN RSEC"/>
    <property type="match status" value="1"/>
</dbReference>
<dbReference type="OrthoDB" id="9795854at2"/>
<organism evidence="2 3">
    <name type="scientific">Methylocaldum marinum</name>
    <dbReference type="NCBI Taxonomy" id="1432792"/>
    <lineage>
        <taxon>Bacteria</taxon>
        <taxon>Pseudomonadati</taxon>
        <taxon>Pseudomonadota</taxon>
        <taxon>Gammaproteobacteria</taxon>
        <taxon>Methylococcales</taxon>
        <taxon>Methylococcaceae</taxon>
        <taxon>Methylocaldum</taxon>
    </lineage>
</organism>
<dbReference type="EMBL" id="AP017928">
    <property type="protein sequence ID" value="BBA37512.1"/>
    <property type="molecule type" value="Genomic_DNA"/>
</dbReference>
<keyword evidence="1" id="KW-0812">Transmembrane</keyword>
<accession>A0A286P4D5</accession>
<dbReference type="AlphaFoldDB" id="A0A286P4D5"/>
<keyword evidence="1" id="KW-0472">Membrane</keyword>
<proteinExistence type="predicted"/>
<keyword evidence="1" id="KW-1133">Transmembrane helix</keyword>
<feature type="transmembrane region" description="Helical" evidence="1">
    <location>
        <begin position="110"/>
        <end position="128"/>
    </location>
</feature>
<dbReference type="PANTHER" id="PTHR35867">
    <property type="entry name" value="PROTEIN RSEC"/>
    <property type="match status" value="1"/>
</dbReference>
<keyword evidence="3" id="KW-1185">Reference proteome</keyword>
<sequence>MIEEEAVVARTEKGGIWVEKPRKSACGGCMQRCASATVDQYLGAPIIRLQVFSQIEVQVGDRVMLGIEEDAIVKGSLWAYLIPLLGLFLGAVLGDVVASALNSPFSSDGLSAFGGVVGLVLSFFLLKFTRVLSRDHLRPVILRKLS</sequence>
<protein>
    <submittedName>
        <fullName evidence="2">Sigma factor regulator MucC</fullName>
    </submittedName>
</protein>